<protein>
    <submittedName>
        <fullName evidence="3">Uncharacterized protein</fullName>
    </submittedName>
</protein>
<feature type="transmembrane region" description="Helical" evidence="2">
    <location>
        <begin position="107"/>
        <end position="130"/>
    </location>
</feature>
<organism evidence="3 4">
    <name type="scientific">Pedobacter psychroterrae</name>
    <dbReference type="NCBI Taxonomy" id="2530453"/>
    <lineage>
        <taxon>Bacteria</taxon>
        <taxon>Pseudomonadati</taxon>
        <taxon>Bacteroidota</taxon>
        <taxon>Sphingobacteriia</taxon>
        <taxon>Sphingobacteriales</taxon>
        <taxon>Sphingobacteriaceae</taxon>
        <taxon>Pedobacter</taxon>
    </lineage>
</organism>
<dbReference type="OrthoDB" id="663655at2"/>
<evidence type="ECO:0000256" key="1">
    <source>
        <dbReference type="SAM" id="Coils"/>
    </source>
</evidence>
<sequence>MADKKKITDELINFENLEKEERDLQDKLNEFILLLNESKLDSDNVKDLKHRINTAIDEKLRERQLKGVRKLVRAEMDKLDQLDQLELMLKTNHFDSRDLRPVKFTQVLYRGIKAIIGLLFVTLGFAMIIMPAPPYFEMFTIFHFTRDDGVTLMDLISLIIVAVGIYIIFKSLFNLKQNE</sequence>
<gene>
    <name evidence="3" type="ORF">EZ437_13415</name>
</gene>
<evidence type="ECO:0000313" key="4">
    <source>
        <dbReference type="Proteomes" id="UP000293347"/>
    </source>
</evidence>
<feature type="transmembrane region" description="Helical" evidence="2">
    <location>
        <begin position="150"/>
        <end position="169"/>
    </location>
</feature>
<reference evidence="3 4" key="1">
    <citation type="submission" date="2019-02" db="EMBL/GenBank/DDBJ databases">
        <title>Pedobacter sp. RP-1-14 sp. nov., isolated from Arctic soil.</title>
        <authorList>
            <person name="Dahal R.H."/>
        </authorList>
    </citation>
    <scope>NUCLEOTIDE SEQUENCE [LARGE SCALE GENOMIC DNA]</scope>
    <source>
        <strain evidence="3 4">RP-1-14</strain>
    </source>
</reference>
<keyword evidence="4" id="KW-1185">Reference proteome</keyword>
<dbReference type="AlphaFoldDB" id="A0A4R0NLL6"/>
<feature type="coiled-coil region" evidence="1">
    <location>
        <begin position="7"/>
        <end position="37"/>
    </location>
</feature>
<proteinExistence type="predicted"/>
<name>A0A4R0NLL6_9SPHI</name>
<comment type="caution">
    <text evidence="3">The sequence shown here is derived from an EMBL/GenBank/DDBJ whole genome shotgun (WGS) entry which is preliminary data.</text>
</comment>
<accession>A0A4R0NLL6</accession>
<keyword evidence="2" id="KW-0472">Membrane</keyword>
<evidence type="ECO:0000256" key="2">
    <source>
        <dbReference type="SAM" id="Phobius"/>
    </source>
</evidence>
<dbReference type="Proteomes" id="UP000293347">
    <property type="component" value="Unassembled WGS sequence"/>
</dbReference>
<keyword evidence="1" id="KW-0175">Coiled coil</keyword>
<keyword evidence="2" id="KW-1133">Transmembrane helix</keyword>
<keyword evidence="2" id="KW-0812">Transmembrane</keyword>
<dbReference type="RefSeq" id="WP_131596510.1">
    <property type="nucleotide sequence ID" value="NZ_SJSL01000002.1"/>
</dbReference>
<dbReference type="EMBL" id="SJSL01000002">
    <property type="protein sequence ID" value="TCD01710.1"/>
    <property type="molecule type" value="Genomic_DNA"/>
</dbReference>
<evidence type="ECO:0000313" key="3">
    <source>
        <dbReference type="EMBL" id="TCD01710.1"/>
    </source>
</evidence>